<reference evidence="2" key="1">
    <citation type="submission" date="2020-08" db="EMBL/GenBank/DDBJ databases">
        <authorList>
            <person name="Uke A."/>
            <person name="Chhe C."/>
            <person name="Baramee S."/>
            <person name="Kosugi A."/>
        </authorList>
    </citation>
    <scope>NUCLEOTIDE SEQUENCE</scope>
    <source>
        <strain evidence="2">DA-C8</strain>
    </source>
</reference>
<evidence type="ECO:0000259" key="1">
    <source>
        <dbReference type="Pfam" id="PF05175"/>
    </source>
</evidence>
<dbReference type="GO" id="GO:0008168">
    <property type="term" value="F:methyltransferase activity"/>
    <property type="evidence" value="ECO:0007669"/>
    <property type="project" value="UniProtKB-KW"/>
</dbReference>
<dbReference type="CDD" id="cd02440">
    <property type="entry name" value="AdoMet_MTases"/>
    <property type="match status" value="1"/>
</dbReference>
<dbReference type="EMBL" id="BMAQ01000019">
    <property type="protein sequence ID" value="GFR38391.1"/>
    <property type="molecule type" value="Genomic_DNA"/>
</dbReference>
<dbReference type="InterPro" id="IPR007848">
    <property type="entry name" value="Small_mtfrase_dom"/>
</dbReference>
<name>A0A916VGD1_9BACL</name>
<feature type="domain" description="Methyltransferase small" evidence="1">
    <location>
        <begin position="36"/>
        <end position="173"/>
    </location>
</feature>
<dbReference type="InterPro" id="IPR050210">
    <property type="entry name" value="tRNA_Adenine-N(6)_MTase"/>
</dbReference>
<protein>
    <submittedName>
        <fullName evidence="2">Methyltransferase</fullName>
    </submittedName>
</protein>
<keyword evidence="2" id="KW-0808">Transferase</keyword>
<sequence>MKDIVLYPSERIDDLLTHDLRIIQSDEVFSFSLDAVLLARFCSIPARGRLLDLCSGNGVIPLLLSTRSKLPITGVEIQPRLADMARRSVKLNHLEGRITIVEQDLRTYQYEVPPGSYDLVTVNPPYLPKKIGMVNQNEYIAAARFEILCTMEEVIAAAARLVKSGGKVAVVHRASRLGELLSVMREYRLEPKRLRMVHPRAGTEANMVLVEAIRDAAPELRVLPPLIVYEGDRYGQELLDVYYGKRSQLQD</sequence>
<dbReference type="AlphaFoldDB" id="A0A916VGD1"/>
<evidence type="ECO:0000313" key="3">
    <source>
        <dbReference type="Proteomes" id="UP000654993"/>
    </source>
</evidence>
<dbReference type="PANTHER" id="PTHR47739">
    <property type="entry name" value="TRNA1(VAL) (ADENINE(37)-N6)-METHYLTRANSFERASE"/>
    <property type="match status" value="1"/>
</dbReference>
<dbReference type="Gene3D" id="3.40.50.150">
    <property type="entry name" value="Vaccinia Virus protein VP39"/>
    <property type="match status" value="1"/>
</dbReference>
<keyword evidence="3" id="KW-1185">Reference proteome</keyword>
<proteinExistence type="predicted"/>
<dbReference type="InterPro" id="IPR029063">
    <property type="entry name" value="SAM-dependent_MTases_sf"/>
</dbReference>
<organism evidence="2 3">
    <name type="scientific">Insulibacter thermoxylanivorax</name>
    <dbReference type="NCBI Taxonomy" id="2749268"/>
    <lineage>
        <taxon>Bacteria</taxon>
        <taxon>Bacillati</taxon>
        <taxon>Bacillota</taxon>
        <taxon>Bacilli</taxon>
        <taxon>Bacillales</taxon>
        <taxon>Paenibacillaceae</taxon>
        <taxon>Insulibacter</taxon>
    </lineage>
</organism>
<reference evidence="2" key="2">
    <citation type="journal article" date="2021" name="Data Brief">
        <title>Draft genome sequence data of the facultative, thermophilic, xylanolytic bacterium Paenibacillus sp. strain DA-C8.</title>
        <authorList>
            <person name="Chhe C."/>
            <person name="Uke A."/>
            <person name="Baramee S."/>
            <person name="Ungkulpasvich U."/>
            <person name="Tachaapaikoon C."/>
            <person name="Pason P."/>
            <person name="Waeonukul R."/>
            <person name="Ratanakhanokchai K."/>
            <person name="Kosugi A."/>
        </authorList>
    </citation>
    <scope>NUCLEOTIDE SEQUENCE</scope>
    <source>
        <strain evidence="2">DA-C8</strain>
    </source>
</reference>
<dbReference type="Pfam" id="PF05175">
    <property type="entry name" value="MTS"/>
    <property type="match status" value="1"/>
</dbReference>
<dbReference type="RefSeq" id="WP_200966642.1">
    <property type="nucleotide sequence ID" value="NZ_BMAQ01000019.1"/>
</dbReference>
<dbReference type="PANTHER" id="PTHR47739:SF1">
    <property type="entry name" value="TRNA1(VAL) (ADENINE(37)-N6)-METHYLTRANSFERASE"/>
    <property type="match status" value="1"/>
</dbReference>
<gene>
    <name evidence="2" type="ORF">PRECH8_16870</name>
</gene>
<dbReference type="Proteomes" id="UP000654993">
    <property type="component" value="Unassembled WGS sequence"/>
</dbReference>
<comment type="caution">
    <text evidence="2">The sequence shown here is derived from an EMBL/GenBank/DDBJ whole genome shotgun (WGS) entry which is preliminary data.</text>
</comment>
<dbReference type="SUPFAM" id="SSF53335">
    <property type="entry name" value="S-adenosyl-L-methionine-dependent methyltransferases"/>
    <property type="match status" value="1"/>
</dbReference>
<keyword evidence="2" id="KW-0489">Methyltransferase</keyword>
<evidence type="ECO:0000313" key="2">
    <source>
        <dbReference type="EMBL" id="GFR38391.1"/>
    </source>
</evidence>
<dbReference type="GO" id="GO:0032259">
    <property type="term" value="P:methylation"/>
    <property type="evidence" value="ECO:0007669"/>
    <property type="project" value="UniProtKB-KW"/>
</dbReference>
<accession>A0A916VGD1</accession>